<keyword evidence="5" id="KW-1185">Reference proteome</keyword>
<name>A0ABT3AQR4_9RHOB</name>
<evidence type="ECO:0000313" key="5">
    <source>
        <dbReference type="Proteomes" id="UP001320899"/>
    </source>
</evidence>
<dbReference type="CDD" id="cd12797">
    <property type="entry name" value="M23_peptidase"/>
    <property type="match status" value="1"/>
</dbReference>
<dbReference type="Pfam" id="PF01551">
    <property type="entry name" value="Peptidase_M23"/>
    <property type="match status" value="1"/>
</dbReference>
<dbReference type="PROSITE" id="PS51782">
    <property type="entry name" value="LYSM"/>
    <property type="match status" value="1"/>
</dbReference>
<dbReference type="SMART" id="SM00257">
    <property type="entry name" value="LysM"/>
    <property type="match status" value="2"/>
</dbReference>
<feature type="domain" description="LysM" evidence="3">
    <location>
        <begin position="168"/>
        <end position="212"/>
    </location>
</feature>
<dbReference type="InterPro" id="IPR016047">
    <property type="entry name" value="M23ase_b-sheet_dom"/>
</dbReference>
<evidence type="ECO:0000313" key="4">
    <source>
        <dbReference type="EMBL" id="MCV2890602.1"/>
    </source>
</evidence>
<dbReference type="SUPFAM" id="SSF51261">
    <property type="entry name" value="Duplicated hybrid motif"/>
    <property type="match status" value="1"/>
</dbReference>
<dbReference type="InterPro" id="IPR050570">
    <property type="entry name" value="Cell_wall_metabolism_enzyme"/>
</dbReference>
<accession>A0ABT3AQR4</accession>
<reference evidence="4 5" key="1">
    <citation type="submission" date="2022-10" db="EMBL/GenBank/DDBJ databases">
        <title>Ruegeria sp. nov., isolated from ocean surface sediments.</title>
        <authorList>
            <person name="He W."/>
            <person name="Xue H.-P."/>
            <person name="Zhang D.-F."/>
        </authorList>
    </citation>
    <scope>NUCLEOTIDE SEQUENCE [LARGE SCALE GENOMIC DNA]</scope>
    <source>
        <strain evidence="4 5">XHP0148</strain>
    </source>
</reference>
<dbReference type="PROSITE" id="PS51257">
    <property type="entry name" value="PROKAR_LIPOPROTEIN"/>
    <property type="match status" value="1"/>
</dbReference>
<sequence length="392" mass="40574">MRVSFRTLTRPTLASAALALLAACEGPLDYDLRGQIGAFNTTEAAQSARTAPRPKPDTRGVISYPNYQVAVARRGDSVTALADRVGLPAGEVARFNGLQQNDTLREGEVLALPRRVAEPAGQGGNIDIAALAGSAIDQAPDTTPVETTTLAPAAPAPAAAKPAGPEPVRHKVARGETAYTISRLYQVPVNALAEWNGLGSDFAIREGQYLLIPVKDQPAPKKQAPAPAATAATTAPGAGSPTPTPPSATKPLPDEKVAAAAPAAPDVSVGQPTGSSNAQLAFPVKGKIVRPYEKGKNEGIDIAGAPGSAVSAAEGGTVAAITADADQVPIVVIRHADNLLTVYANVDGIEVNKGDTVKRGQKIARLREGDNSYVHFEVRKGFDSFDPEPYLK</sequence>
<dbReference type="Pfam" id="PF01476">
    <property type="entry name" value="LysM"/>
    <property type="match status" value="2"/>
</dbReference>
<feature type="compositionally biased region" description="Low complexity" evidence="1">
    <location>
        <begin position="220"/>
        <end position="241"/>
    </location>
</feature>
<protein>
    <submittedName>
        <fullName evidence="4">Peptidoglycan DD-metalloendopeptidase family protein</fullName>
    </submittedName>
</protein>
<proteinExistence type="predicted"/>
<dbReference type="InterPro" id="IPR011055">
    <property type="entry name" value="Dup_hybrid_motif"/>
</dbReference>
<comment type="caution">
    <text evidence="4">The sequence shown here is derived from an EMBL/GenBank/DDBJ whole genome shotgun (WGS) entry which is preliminary data.</text>
</comment>
<feature type="chain" id="PRO_5045606037" evidence="2">
    <location>
        <begin position="23"/>
        <end position="392"/>
    </location>
</feature>
<dbReference type="Gene3D" id="2.70.70.10">
    <property type="entry name" value="Glucose Permease (Domain IIA)"/>
    <property type="match status" value="1"/>
</dbReference>
<evidence type="ECO:0000256" key="1">
    <source>
        <dbReference type="SAM" id="MobiDB-lite"/>
    </source>
</evidence>
<dbReference type="SUPFAM" id="SSF54106">
    <property type="entry name" value="LysM domain"/>
    <property type="match status" value="1"/>
</dbReference>
<dbReference type="Proteomes" id="UP001320899">
    <property type="component" value="Unassembled WGS sequence"/>
</dbReference>
<evidence type="ECO:0000259" key="3">
    <source>
        <dbReference type="PROSITE" id="PS51782"/>
    </source>
</evidence>
<dbReference type="RefSeq" id="WP_263830224.1">
    <property type="nucleotide sequence ID" value="NZ_JAOWLB010000019.1"/>
</dbReference>
<dbReference type="EMBL" id="JAOWLB010000019">
    <property type="protein sequence ID" value="MCV2890602.1"/>
    <property type="molecule type" value="Genomic_DNA"/>
</dbReference>
<gene>
    <name evidence="4" type="ORF">OE747_19860</name>
</gene>
<dbReference type="Gene3D" id="3.10.350.10">
    <property type="entry name" value="LysM domain"/>
    <property type="match status" value="2"/>
</dbReference>
<dbReference type="CDD" id="cd00118">
    <property type="entry name" value="LysM"/>
    <property type="match status" value="2"/>
</dbReference>
<dbReference type="PANTHER" id="PTHR21666">
    <property type="entry name" value="PEPTIDASE-RELATED"/>
    <property type="match status" value="1"/>
</dbReference>
<keyword evidence="2" id="KW-0732">Signal</keyword>
<evidence type="ECO:0000256" key="2">
    <source>
        <dbReference type="SAM" id="SignalP"/>
    </source>
</evidence>
<dbReference type="PANTHER" id="PTHR21666:SF270">
    <property type="entry name" value="MUREIN HYDROLASE ACTIVATOR ENVC"/>
    <property type="match status" value="1"/>
</dbReference>
<feature type="region of interest" description="Disordered" evidence="1">
    <location>
        <begin position="218"/>
        <end position="276"/>
    </location>
</feature>
<feature type="signal peptide" evidence="2">
    <location>
        <begin position="1"/>
        <end position="22"/>
    </location>
</feature>
<dbReference type="InterPro" id="IPR018392">
    <property type="entry name" value="LysM"/>
</dbReference>
<organism evidence="4 5">
    <name type="scientific">Ruegeria aquimaris</name>
    <dbReference type="NCBI Taxonomy" id="2984333"/>
    <lineage>
        <taxon>Bacteria</taxon>
        <taxon>Pseudomonadati</taxon>
        <taxon>Pseudomonadota</taxon>
        <taxon>Alphaproteobacteria</taxon>
        <taxon>Rhodobacterales</taxon>
        <taxon>Roseobacteraceae</taxon>
        <taxon>Ruegeria</taxon>
    </lineage>
</organism>
<dbReference type="InterPro" id="IPR036779">
    <property type="entry name" value="LysM_dom_sf"/>
</dbReference>